<comment type="caution">
    <text evidence="2">The sequence shown here is derived from an EMBL/GenBank/DDBJ whole genome shotgun (WGS) entry which is preliminary data.</text>
</comment>
<feature type="non-terminal residue" evidence="2">
    <location>
        <position position="1"/>
    </location>
</feature>
<dbReference type="GO" id="GO:0015209">
    <property type="term" value="F:cytosine transmembrane transporter activity"/>
    <property type="evidence" value="ECO:0007669"/>
    <property type="project" value="InterPro"/>
</dbReference>
<dbReference type="AlphaFoldDB" id="X0U7X8"/>
<feature type="transmembrane region" description="Helical" evidence="1">
    <location>
        <begin position="20"/>
        <end position="39"/>
    </location>
</feature>
<proteinExistence type="predicted"/>
<reference evidence="2" key="1">
    <citation type="journal article" date="2014" name="Front. Microbiol.">
        <title>High frequency of phylogenetically diverse reductive dehalogenase-homologous genes in deep subseafloor sedimentary metagenomes.</title>
        <authorList>
            <person name="Kawai M."/>
            <person name="Futagami T."/>
            <person name="Toyoda A."/>
            <person name="Takaki Y."/>
            <person name="Nishi S."/>
            <person name="Hori S."/>
            <person name="Arai W."/>
            <person name="Tsubouchi T."/>
            <person name="Morono Y."/>
            <person name="Uchiyama I."/>
            <person name="Ito T."/>
            <person name="Fujiyama A."/>
            <person name="Inagaki F."/>
            <person name="Takami H."/>
        </authorList>
    </citation>
    <scope>NUCLEOTIDE SEQUENCE</scope>
    <source>
        <strain evidence="2">Expedition CK06-06</strain>
    </source>
</reference>
<gene>
    <name evidence="2" type="ORF">S01H1_45677</name>
</gene>
<name>X0U7X8_9ZZZZ</name>
<feature type="transmembrane region" description="Helical" evidence="1">
    <location>
        <begin position="153"/>
        <end position="177"/>
    </location>
</feature>
<feature type="non-terminal residue" evidence="2">
    <location>
        <position position="263"/>
    </location>
</feature>
<feature type="transmembrane region" description="Helical" evidence="1">
    <location>
        <begin position="59"/>
        <end position="82"/>
    </location>
</feature>
<organism evidence="2">
    <name type="scientific">marine sediment metagenome</name>
    <dbReference type="NCBI Taxonomy" id="412755"/>
    <lineage>
        <taxon>unclassified sequences</taxon>
        <taxon>metagenomes</taxon>
        <taxon>ecological metagenomes</taxon>
    </lineage>
</organism>
<feature type="transmembrane region" description="Helical" evidence="1">
    <location>
        <begin position="209"/>
        <end position="232"/>
    </location>
</feature>
<keyword evidence="1" id="KW-0472">Membrane</keyword>
<accession>X0U7X8</accession>
<dbReference type="EMBL" id="BARS01029206">
    <property type="protein sequence ID" value="GAG01909.1"/>
    <property type="molecule type" value="Genomic_DNA"/>
</dbReference>
<dbReference type="GO" id="GO:0005886">
    <property type="term" value="C:plasma membrane"/>
    <property type="evidence" value="ECO:0007669"/>
    <property type="project" value="TreeGrafter"/>
</dbReference>
<evidence type="ECO:0000313" key="2">
    <source>
        <dbReference type="EMBL" id="GAG01909.1"/>
    </source>
</evidence>
<feature type="transmembrane region" description="Helical" evidence="1">
    <location>
        <begin position="89"/>
        <end position="109"/>
    </location>
</feature>
<keyword evidence="1" id="KW-0812">Transmembrane</keyword>
<feature type="transmembrane region" description="Helical" evidence="1">
    <location>
        <begin position="129"/>
        <end position="146"/>
    </location>
</feature>
<dbReference type="InterPro" id="IPR030191">
    <property type="entry name" value="CodB"/>
</dbReference>
<feature type="transmembrane region" description="Helical" evidence="1">
    <location>
        <begin position="244"/>
        <end position="261"/>
    </location>
</feature>
<dbReference type="PANTHER" id="PTHR30569:SF0">
    <property type="entry name" value="CYTOSINE PERMEASE"/>
    <property type="match status" value="1"/>
</dbReference>
<dbReference type="PANTHER" id="PTHR30569">
    <property type="entry name" value="CYTOSINE TRANSPORTER CODB"/>
    <property type="match status" value="1"/>
</dbReference>
<protein>
    <submittedName>
        <fullName evidence="2">Uncharacterized protein</fullName>
    </submittedName>
</protein>
<evidence type="ECO:0000256" key="1">
    <source>
        <dbReference type="SAM" id="Phobius"/>
    </source>
</evidence>
<dbReference type="Gene3D" id="1.10.4160.10">
    <property type="entry name" value="Hydantoin permease"/>
    <property type="match status" value="1"/>
</dbReference>
<keyword evidence="1" id="KW-1133">Transmembrane helix</keyword>
<sequence>AAAKLSLPPTPLVYLDSGEVAFAALGWMGALAVVIAGWTTSNPTLYRAGLALQAVTPGWTRWLVTLIAGGVTTIIACFPFVFRHLLDFVGLYGLLLMPVGAIVVVEHWIFPRIGFARFWSSRKGLSLNWPALLAWAIPLLGAITCWQTGIIHLFFLCIPVWLLTAILYIVFAAMAGARESLPELPKETRSAAPPPRGDDVSAERPAAGLYYFSGAVALVCLALCLVLPALVFAGSMDDRTFKNLLIWVTAVYFVSGTIWISQS</sequence>